<proteinExistence type="predicted"/>
<keyword evidence="4" id="KW-1133">Transmembrane helix</keyword>
<organism evidence="5">
    <name type="scientific">Marseillevirus LCMAC201</name>
    <dbReference type="NCBI Taxonomy" id="2506605"/>
    <lineage>
        <taxon>Viruses</taxon>
        <taxon>Varidnaviria</taxon>
        <taxon>Bamfordvirae</taxon>
        <taxon>Nucleocytoviricota</taxon>
        <taxon>Megaviricetes</taxon>
        <taxon>Pimascovirales</taxon>
        <taxon>Pimascovirales incertae sedis</taxon>
        <taxon>Marseilleviridae</taxon>
    </lineage>
</organism>
<dbReference type="EMBL" id="MK500359">
    <property type="protein sequence ID" value="QBK87577.1"/>
    <property type="molecule type" value="Genomic_DNA"/>
</dbReference>
<protein>
    <submittedName>
        <fullName evidence="5">Uncharacterized protein</fullName>
    </submittedName>
</protein>
<gene>
    <name evidence="5" type="ORF">LCMAC201_04900</name>
</gene>
<comment type="subcellular location">
    <subcellularLocation>
        <location evidence="1">Membrane</location>
    </subcellularLocation>
</comment>
<reference evidence="5" key="1">
    <citation type="journal article" date="2019" name="MBio">
        <title>Virus Genomes from Deep Sea Sediments Expand the Ocean Megavirome and Support Independent Origins of Viral Gigantism.</title>
        <authorList>
            <person name="Backstrom D."/>
            <person name="Yutin N."/>
            <person name="Jorgensen S.L."/>
            <person name="Dharamshi J."/>
            <person name="Homa F."/>
            <person name="Zaremba-Niedwiedzka K."/>
            <person name="Spang A."/>
            <person name="Wolf Y.I."/>
            <person name="Koonin E.V."/>
            <person name="Ettema T.J."/>
        </authorList>
    </citation>
    <scope>NUCLEOTIDE SEQUENCE</scope>
</reference>
<evidence type="ECO:0000256" key="1">
    <source>
        <dbReference type="ARBA" id="ARBA00004370"/>
    </source>
</evidence>
<evidence type="ECO:0000256" key="3">
    <source>
        <dbReference type="ARBA" id="ARBA00023136"/>
    </source>
</evidence>
<keyword evidence="3 4" id="KW-0472">Membrane</keyword>
<name>A0A481YXK4_9VIRU</name>
<dbReference type="SUPFAM" id="SSF103506">
    <property type="entry name" value="Mitochondrial carrier"/>
    <property type="match status" value="1"/>
</dbReference>
<evidence type="ECO:0000256" key="4">
    <source>
        <dbReference type="SAM" id="Phobius"/>
    </source>
</evidence>
<keyword evidence="2 4" id="KW-0812">Transmembrane</keyword>
<feature type="transmembrane region" description="Helical" evidence="4">
    <location>
        <begin position="12"/>
        <end position="31"/>
    </location>
</feature>
<sequence>MDTSNDTVRKLFNSVFPSVVGVVVAHPMLTLKINRQVVGGKPKSLYSGMGWYLAKSVPGNSISFMLLQTDYIQSLPPWAQGAVSKFTGEAILYPFSLWATKQQVGLKRSGYLRGLVHTLGRDLVFWSIFTQIHRGWLGDGDQALPYADKIPLPVRLMIAASAATIATQPLDWYKVHAQLGMKMNGLGSGLLWRLAYANVRSVFAWGLFEMLISRS</sequence>
<evidence type="ECO:0000313" key="5">
    <source>
        <dbReference type="EMBL" id="QBK87577.1"/>
    </source>
</evidence>
<accession>A0A481YXK4</accession>
<dbReference type="GO" id="GO:0016020">
    <property type="term" value="C:membrane"/>
    <property type="evidence" value="ECO:0007669"/>
    <property type="project" value="UniProtKB-SubCell"/>
</dbReference>
<dbReference type="Gene3D" id="1.50.40.10">
    <property type="entry name" value="Mitochondrial carrier domain"/>
    <property type="match status" value="1"/>
</dbReference>
<dbReference type="InterPro" id="IPR023395">
    <property type="entry name" value="MCP_dom_sf"/>
</dbReference>
<evidence type="ECO:0000256" key="2">
    <source>
        <dbReference type="ARBA" id="ARBA00022692"/>
    </source>
</evidence>